<dbReference type="Gene3D" id="3.30.750.24">
    <property type="entry name" value="STAS domain"/>
    <property type="match status" value="1"/>
</dbReference>
<evidence type="ECO:0000313" key="3">
    <source>
        <dbReference type="Proteomes" id="UP000065807"/>
    </source>
</evidence>
<dbReference type="RefSeq" id="WP_068137038.1">
    <property type="nucleotide sequence ID" value="NZ_AP014924.1"/>
</dbReference>
<dbReference type="Pfam" id="PF01740">
    <property type="entry name" value="STAS"/>
    <property type="match status" value="1"/>
</dbReference>
<keyword evidence="3" id="KW-1185">Reference proteome</keyword>
<reference evidence="3" key="1">
    <citation type="submission" date="2015-07" db="EMBL/GenBank/DDBJ databases">
        <title>Complete genome sequence and phylogenetic analysis of Limnochorda pilosa.</title>
        <authorList>
            <person name="Watanabe M."/>
            <person name="Kojima H."/>
            <person name="Fukui M."/>
        </authorList>
    </citation>
    <scope>NUCLEOTIDE SEQUENCE [LARGE SCALE GENOMIC DNA]</scope>
    <source>
        <strain evidence="3">HC45</strain>
    </source>
</reference>
<evidence type="ECO:0000313" key="2">
    <source>
        <dbReference type="EMBL" id="BAS27746.1"/>
    </source>
</evidence>
<accession>A0A0K2SKV8</accession>
<feature type="domain" description="STAS" evidence="1">
    <location>
        <begin position="1"/>
        <end position="112"/>
    </location>
</feature>
<dbReference type="CDD" id="cd07041">
    <property type="entry name" value="STAS_RsbR_RsbS_like"/>
    <property type="match status" value="1"/>
</dbReference>
<dbReference type="SUPFAM" id="SSF52091">
    <property type="entry name" value="SpoIIaa-like"/>
    <property type="match status" value="1"/>
</dbReference>
<protein>
    <submittedName>
        <fullName evidence="2">Anti-sigma factor antagonist</fullName>
    </submittedName>
</protein>
<dbReference type="InterPro" id="IPR002645">
    <property type="entry name" value="STAS_dom"/>
</dbReference>
<dbReference type="OrthoDB" id="2379721at2"/>
<gene>
    <name evidence="2" type="ORF">LIP_1905</name>
</gene>
<evidence type="ECO:0000259" key="1">
    <source>
        <dbReference type="PROSITE" id="PS50801"/>
    </source>
</evidence>
<dbReference type="PANTHER" id="PTHR33745">
    <property type="entry name" value="RSBT ANTAGONIST PROTEIN RSBS-RELATED"/>
    <property type="match status" value="1"/>
</dbReference>
<proteinExistence type="predicted"/>
<dbReference type="InterPro" id="IPR036513">
    <property type="entry name" value="STAS_dom_sf"/>
</dbReference>
<dbReference type="InterPro" id="IPR051932">
    <property type="entry name" value="Bact_StressResp_Reg"/>
</dbReference>
<organism evidence="2 3">
    <name type="scientific">Limnochorda pilosa</name>
    <dbReference type="NCBI Taxonomy" id="1555112"/>
    <lineage>
        <taxon>Bacteria</taxon>
        <taxon>Bacillati</taxon>
        <taxon>Bacillota</taxon>
        <taxon>Limnochordia</taxon>
        <taxon>Limnochordales</taxon>
        <taxon>Limnochordaceae</taxon>
        <taxon>Limnochorda</taxon>
    </lineage>
</organism>
<reference evidence="3" key="2">
    <citation type="journal article" date="2016" name="Int. J. Syst. Evol. Microbiol.">
        <title>Complete genome sequence and cell structure of Limnochorda pilosa, a Gram-negative spore-former within the phylum Firmicutes.</title>
        <authorList>
            <person name="Watanabe M."/>
            <person name="Kojima H."/>
            <person name="Fukui M."/>
        </authorList>
    </citation>
    <scope>NUCLEOTIDE SEQUENCE [LARGE SCALE GENOMIC DNA]</scope>
    <source>
        <strain evidence="3">HC45</strain>
    </source>
</reference>
<dbReference type="EMBL" id="AP014924">
    <property type="protein sequence ID" value="BAS27746.1"/>
    <property type="molecule type" value="Genomic_DNA"/>
</dbReference>
<dbReference type="AlphaFoldDB" id="A0A0K2SKV8"/>
<dbReference type="PROSITE" id="PS50801">
    <property type="entry name" value="STAS"/>
    <property type="match status" value="1"/>
</dbReference>
<dbReference type="PANTHER" id="PTHR33745:SF1">
    <property type="entry name" value="RSBT ANTAGONIST PROTEIN RSBS"/>
    <property type="match status" value="1"/>
</dbReference>
<name>A0A0K2SKV8_LIMPI</name>
<dbReference type="STRING" id="1555112.LIP_1905"/>
<sequence length="117" mass="12876">MSIPILHVEGFLIVELQGELKDADIAAVQQSLLEQLHRERARGVLIDLSGLEVVDSYTGRVIRDTAGMVRLMGARTAVVGLRPAVAITLVEMGLELPGVHMDLNLERGLEWLRAPER</sequence>
<dbReference type="KEGG" id="lpil:LIP_1905"/>
<dbReference type="Proteomes" id="UP000065807">
    <property type="component" value="Chromosome"/>
</dbReference>